<dbReference type="AlphaFoldDB" id="A0A0G2F792"/>
<dbReference type="PANTHER" id="PTHR42791:SF17">
    <property type="entry name" value="ACETYLTRANSFERASE, GNAT FAMILY FAMILY (AFU_ORTHOLOGUE AFUA_8G05690)"/>
    <property type="match status" value="1"/>
</dbReference>
<name>A0A0G2F792_9PEZI</name>
<keyword evidence="2" id="KW-0808">Transferase</keyword>
<keyword evidence="3" id="KW-1185">Reference proteome</keyword>
<dbReference type="Pfam" id="PF00583">
    <property type="entry name" value="Acetyltransf_1"/>
    <property type="match status" value="1"/>
</dbReference>
<dbReference type="PROSITE" id="PS51186">
    <property type="entry name" value="GNAT"/>
    <property type="match status" value="1"/>
</dbReference>
<dbReference type="Gene3D" id="3.40.630.30">
    <property type="match status" value="1"/>
</dbReference>
<accession>A0A0G2F792</accession>
<proteinExistence type="predicted"/>
<dbReference type="InterPro" id="IPR016181">
    <property type="entry name" value="Acyl_CoA_acyltransferase"/>
</dbReference>
<dbReference type="PANTHER" id="PTHR42791">
    <property type="entry name" value="GNAT FAMILY ACETYLTRANSFERASE"/>
    <property type="match status" value="1"/>
</dbReference>
<dbReference type="STRING" id="1214573.A0A0G2F792"/>
<dbReference type="OrthoDB" id="196847at2759"/>
<reference evidence="2 3" key="2">
    <citation type="submission" date="2015-05" db="EMBL/GenBank/DDBJ databases">
        <authorList>
            <person name="Morales-Cruz A."/>
            <person name="Amrine K.C."/>
            <person name="Cantu D."/>
        </authorList>
    </citation>
    <scope>NUCLEOTIDE SEQUENCE [LARGE SCALE GENOMIC DNA]</scope>
    <source>
        <strain evidence="2">DA912</strain>
    </source>
</reference>
<dbReference type="Proteomes" id="UP000034680">
    <property type="component" value="Unassembled WGS sequence"/>
</dbReference>
<gene>
    <name evidence="2" type="ORF">UCDDA912_g09992</name>
</gene>
<dbReference type="InterPro" id="IPR000182">
    <property type="entry name" value="GNAT_dom"/>
</dbReference>
<dbReference type="SUPFAM" id="SSF55729">
    <property type="entry name" value="Acyl-CoA N-acyltransferases (Nat)"/>
    <property type="match status" value="1"/>
</dbReference>
<comment type="caution">
    <text evidence="2">The sequence shown here is derived from an EMBL/GenBank/DDBJ whole genome shotgun (WGS) entry which is preliminary data.</text>
</comment>
<protein>
    <submittedName>
        <fullName evidence="2">Putative n-acetyltransferase-like protein</fullName>
    </submittedName>
</protein>
<feature type="domain" description="N-acetyltransferase" evidence="1">
    <location>
        <begin position="78"/>
        <end position="230"/>
    </location>
</feature>
<dbReference type="InterPro" id="IPR052523">
    <property type="entry name" value="Trichothecene_AcTrans"/>
</dbReference>
<dbReference type="EMBL" id="LCUC01000538">
    <property type="protein sequence ID" value="KKY30081.1"/>
    <property type="molecule type" value="Genomic_DNA"/>
</dbReference>
<dbReference type="GO" id="GO:0016747">
    <property type="term" value="F:acyltransferase activity, transferring groups other than amino-acyl groups"/>
    <property type="evidence" value="ECO:0007669"/>
    <property type="project" value="InterPro"/>
</dbReference>
<reference evidence="2 3" key="1">
    <citation type="submission" date="2015-05" db="EMBL/GenBank/DDBJ databases">
        <title>Distinctive expansion of gene families associated with plant cell wall degradation and secondary metabolism in the genomes of grapevine trunk pathogens.</title>
        <authorList>
            <person name="Lawrence D.P."/>
            <person name="Travadon R."/>
            <person name="Rolshausen P.E."/>
            <person name="Baumgartner K."/>
        </authorList>
    </citation>
    <scope>NUCLEOTIDE SEQUENCE [LARGE SCALE GENOMIC DNA]</scope>
    <source>
        <strain evidence="2">DA912</strain>
    </source>
</reference>
<evidence type="ECO:0000259" key="1">
    <source>
        <dbReference type="PROSITE" id="PS51186"/>
    </source>
</evidence>
<organism evidence="2 3">
    <name type="scientific">Diaporthe ampelina</name>
    <dbReference type="NCBI Taxonomy" id="1214573"/>
    <lineage>
        <taxon>Eukaryota</taxon>
        <taxon>Fungi</taxon>
        <taxon>Dikarya</taxon>
        <taxon>Ascomycota</taxon>
        <taxon>Pezizomycotina</taxon>
        <taxon>Sordariomycetes</taxon>
        <taxon>Sordariomycetidae</taxon>
        <taxon>Diaporthales</taxon>
        <taxon>Diaporthaceae</taxon>
        <taxon>Diaporthe</taxon>
    </lineage>
</organism>
<evidence type="ECO:0000313" key="2">
    <source>
        <dbReference type="EMBL" id="KKY30081.1"/>
    </source>
</evidence>
<sequence>MSSTGGPAPRLRTRRATPDDAGAIARIHFEAFGPGVMNRLMHPNGVSEDARAKFAGAVFPPPDKAADPSAEVIVMVAELLPEASEAGGGAHGPAIVAFAKWKLVRVAQPREEWEGHGEMTEGQLGEGADAAVYNEFIGGLHRMRQRWVKGDPCLHLGILATTPTRHGLGAGSALLKWGCELADRENKTAWLEASPAGYSLYRRFGFEDVEVQDLKLTELWGPVGDDEEVA</sequence>
<evidence type="ECO:0000313" key="3">
    <source>
        <dbReference type="Proteomes" id="UP000034680"/>
    </source>
</evidence>